<keyword evidence="2" id="KW-0812">Transmembrane</keyword>
<dbReference type="Gene3D" id="3.30.70.1320">
    <property type="entry name" value="Multidrug efflux transporter AcrB pore domain like"/>
    <property type="match status" value="1"/>
</dbReference>
<feature type="transmembrane region" description="Helical" evidence="2">
    <location>
        <begin position="988"/>
        <end position="1011"/>
    </location>
</feature>
<dbReference type="RefSeq" id="WP_194536550.1">
    <property type="nucleotide sequence ID" value="NZ_JACEFB010000001.1"/>
</dbReference>
<evidence type="ECO:0000313" key="3">
    <source>
        <dbReference type="EMBL" id="MBA2225164.1"/>
    </source>
</evidence>
<dbReference type="Gene3D" id="3.30.70.1430">
    <property type="entry name" value="Multidrug efflux transporter AcrB pore domain"/>
    <property type="match status" value="2"/>
</dbReference>
<feature type="region of interest" description="Disordered" evidence="1">
    <location>
        <begin position="1098"/>
        <end position="1123"/>
    </location>
</feature>
<organism evidence="3 4">
    <name type="scientific">Thermogemmata fonticola</name>
    <dbReference type="NCBI Taxonomy" id="2755323"/>
    <lineage>
        <taxon>Bacteria</taxon>
        <taxon>Pseudomonadati</taxon>
        <taxon>Planctomycetota</taxon>
        <taxon>Planctomycetia</taxon>
        <taxon>Gemmatales</taxon>
        <taxon>Gemmataceae</taxon>
        <taxon>Thermogemmata</taxon>
    </lineage>
</organism>
<dbReference type="InterPro" id="IPR001036">
    <property type="entry name" value="Acrflvin-R"/>
</dbReference>
<dbReference type="GO" id="GO:0005886">
    <property type="term" value="C:plasma membrane"/>
    <property type="evidence" value="ECO:0007669"/>
    <property type="project" value="TreeGrafter"/>
</dbReference>
<feature type="transmembrane region" description="Helical" evidence="2">
    <location>
        <begin position="12"/>
        <end position="30"/>
    </location>
</feature>
<dbReference type="PANTHER" id="PTHR32063:SF8">
    <property type="entry name" value="CATION EFFLUX PROTEIN"/>
    <property type="match status" value="1"/>
</dbReference>
<reference evidence="3 4" key="1">
    <citation type="submission" date="2020-07" db="EMBL/GenBank/DDBJ databases">
        <title>Thermogemmata thermophila gen. nov., sp. nov., a novel moderate thermophilic planctomycete from a Kamchatka hot spring.</title>
        <authorList>
            <person name="Elcheninov A.G."/>
            <person name="Podosokorskaya O.A."/>
            <person name="Kovaleva O.L."/>
            <person name="Novikov A."/>
            <person name="Bonch-Osmolovskaya E.A."/>
            <person name="Toshchakov S.V."/>
            <person name="Kublanov I.V."/>
        </authorList>
    </citation>
    <scope>NUCLEOTIDE SEQUENCE [LARGE SCALE GENOMIC DNA]</scope>
    <source>
        <strain evidence="3 4">2918</strain>
    </source>
</reference>
<keyword evidence="2" id="KW-0472">Membrane</keyword>
<dbReference type="AlphaFoldDB" id="A0A7V8VBU9"/>
<comment type="caution">
    <text evidence="3">The sequence shown here is derived from an EMBL/GenBank/DDBJ whole genome shotgun (WGS) entry which is preliminary data.</text>
</comment>
<dbReference type="Proteomes" id="UP000542342">
    <property type="component" value="Unassembled WGS sequence"/>
</dbReference>
<dbReference type="PANTHER" id="PTHR32063">
    <property type="match status" value="1"/>
</dbReference>
<keyword evidence="4" id="KW-1185">Reference proteome</keyword>
<evidence type="ECO:0000256" key="1">
    <source>
        <dbReference type="SAM" id="MobiDB-lite"/>
    </source>
</evidence>
<name>A0A7V8VBU9_9BACT</name>
<feature type="compositionally biased region" description="Polar residues" evidence="1">
    <location>
        <begin position="1112"/>
        <end position="1123"/>
    </location>
</feature>
<evidence type="ECO:0000256" key="2">
    <source>
        <dbReference type="SAM" id="Phobius"/>
    </source>
</evidence>
<feature type="transmembrane region" description="Helical" evidence="2">
    <location>
        <begin position="1036"/>
        <end position="1056"/>
    </location>
</feature>
<sequence length="1123" mass="121810">MNPITAALHRPITVLVAAVGVVFAGGLAYSRMRVDIFPPLNLPVIYVCQPYGGMDPQQMEGLIANYYEYHFLYINGIHHVESRNVQGMSLMKLFFHPGTDMAQAMSETVGYVNRARAFMPPGTVNPFIMRFDTGSVPVGYLVLSSETRTIDEIQDKALFRVRPMFAAIEGVSAPPPFGGSQRTIVVRLDPQRLKAHGLSADDVVQKLSDGNTIAPSGQIREAMRMPLVPSNAMVVRPEELGAIEMRPGIFLRDVVQQDPVTHRPMIDDASDIPTGYALVNGKRAVYIPVTKRAQASTLEVVKNVRANLPKMQAELPDDIHVSFELDQSPFVTRAMQNVALEGLMAALLVGLMVLLFLRDWRSVIVVVLNIPLALIAALVALWLSGQTINLMTLGGLALAVGILVDEATVAVENVHVHRARTPSLALAVWRGVAETAVPRLLAMLCILAVFIPSLLMPGAAGALFLPLTLAVGFAMVASYILSSTFVPILCVWLLTPPTHTSSTLTISDRPTRWRRAVLAPAAFLVRWRYAVLPFYLLATSSAMLLLGPRLGMDIFPQVDTGTFQLRLRAPTGTRIEETEALTQEALRFIQQEVHKLGGEVAISLGYVGVVGSSYPINAIYLWMGGPHESAIRIQLRPGSVSLSELQSHLREKLPGHLQSWLAARWKQPRYVLPDAVAEQRAREVQVSFEPADIVNEIMSFGAPTPVEIQIAGASLPSNRLYAEHLLNQLRSLTALQDLQFVQTLDYPTIQVQFDREKLAFSGVTTAEAARAMVPFTSSSRFTVPNYWRDPSSGIGYQVQVEVPYALVQQARDLELIPVSASGTNTVYLRDVAQVSEGVMPGQIDRYNMKRVVSLMANIQGSDLGRVRRQLTQAITAANASLWSPVDGFAPPGQRLWKNRISQEVKASAEPPDHPPRGISVDIRGQITPFQELFRNLTLGLAVAVVVIVLMLVAYYQSLRLAVAAVVPIAASLVGVTGVLLITGTTLNVQSFMGAIMAVGVVTANAILLVTFAERARQAGQSAPEAGLTALRERMRAILMTSTAMIAGMLPMAWGLGEGGDQTAPLGRAVIGGLVAGTATTLLVLPAIFAAVMGHSPARSPSLSPFHPESRYYDSSAQESSHAA</sequence>
<dbReference type="SUPFAM" id="SSF82693">
    <property type="entry name" value="Multidrug efflux transporter AcrB pore domain, PN1, PN2, PC1 and PC2 subdomains"/>
    <property type="match status" value="2"/>
</dbReference>
<dbReference type="SUPFAM" id="SSF82866">
    <property type="entry name" value="Multidrug efflux transporter AcrB transmembrane domain"/>
    <property type="match status" value="2"/>
</dbReference>
<dbReference type="Gene3D" id="3.30.2090.10">
    <property type="entry name" value="Multidrug efflux transporter AcrB TolC docking domain, DN and DC subdomains"/>
    <property type="match status" value="2"/>
</dbReference>
<feature type="transmembrane region" description="Helical" evidence="2">
    <location>
        <begin position="338"/>
        <end position="357"/>
    </location>
</feature>
<accession>A0A7V8VBU9</accession>
<feature type="transmembrane region" description="Helical" evidence="2">
    <location>
        <begin position="516"/>
        <end position="538"/>
    </location>
</feature>
<dbReference type="SUPFAM" id="SSF82714">
    <property type="entry name" value="Multidrug efflux transporter AcrB TolC docking domain, DN and DC subdomains"/>
    <property type="match status" value="2"/>
</dbReference>
<feature type="transmembrane region" description="Helical" evidence="2">
    <location>
        <begin position="440"/>
        <end position="465"/>
    </location>
</feature>
<dbReference type="Gene3D" id="1.20.1640.10">
    <property type="entry name" value="Multidrug efflux transporter AcrB transmembrane domain"/>
    <property type="match status" value="3"/>
</dbReference>
<dbReference type="Pfam" id="PF00873">
    <property type="entry name" value="ACR_tran"/>
    <property type="match status" value="3"/>
</dbReference>
<evidence type="ECO:0000313" key="4">
    <source>
        <dbReference type="Proteomes" id="UP000542342"/>
    </source>
</evidence>
<dbReference type="PRINTS" id="PR00702">
    <property type="entry name" value="ACRIFLAVINRP"/>
</dbReference>
<dbReference type="EMBL" id="JACEFB010000001">
    <property type="protein sequence ID" value="MBA2225164.1"/>
    <property type="molecule type" value="Genomic_DNA"/>
</dbReference>
<proteinExistence type="predicted"/>
<gene>
    <name evidence="3" type="ORF">H0921_03200</name>
</gene>
<feature type="transmembrane region" description="Helical" evidence="2">
    <location>
        <begin position="471"/>
        <end position="495"/>
    </location>
</feature>
<dbReference type="Gene3D" id="3.30.70.1440">
    <property type="entry name" value="Multidrug efflux transporter AcrB pore domain"/>
    <property type="match status" value="2"/>
</dbReference>
<protein>
    <submittedName>
        <fullName evidence="3">Efflux RND transporter permease subunit</fullName>
    </submittedName>
</protein>
<dbReference type="GO" id="GO:0042910">
    <property type="term" value="F:xenobiotic transmembrane transporter activity"/>
    <property type="evidence" value="ECO:0007669"/>
    <property type="project" value="TreeGrafter"/>
</dbReference>
<dbReference type="InterPro" id="IPR027463">
    <property type="entry name" value="AcrB_DN_DC_subdom"/>
</dbReference>
<keyword evidence="2" id="KW-1133">Transmembrane helix</keyword>
<feature type="transmembrane region" description="Helical" evidence="2">
    <location>
        <begin position="1068"/>
        <end position="1091"/>
    </location>
</feature>
<feature type="transmembrane region" description="Helical" evidence="2">
    <location>
        <begin position="960"/>
        <end position="982"/>
    </location>
</feature>
<feature type="transmembrane region" description="Helical" evidence="2">
    <location>
        <begin position="363"/>
        <end position="383"/>
    </location>
</feature>
<feature type="transmembrane region" description="Helical" evidence="2">
    <location>
        <begin position="932"/>
        <end position="953"/>
    </location>
</feature>